<organism evidence="1 2">
    <name type="scientific">Trametes coccinea (strain BRFM310)</name>
    <name type="common">Pycnoporus coccineus</name>
    <dbReference type="NCBI Taxonomy" id="1353009"/>
    <lineage>
        <taxon>Eukaryota</taxon>
        <taxon>Fungi</taxon>
        <taxon>Dikarya</taxon>
        <taxon>Basidiomycota</taxon>
        <taxon>Agaricomycotina</taxon>
        <taxon>Agaricomycetes</taxon>
        <taxon>Polyporales</taxon>
        <taxon>Polyporaceae</taxon>
        <taxon>Trametes</taxon>
    </lineage>
</organism>
<sequence length="187" mass="21628">MQTQNPQDIPIVDCPSFLDSELPSVLRHPPVGDNLPVMFYGFVIPGEVYHLKRRVSELDLAERPEVMAGPYSDNWAFFLLINYIRSSWPPAAWRRVLRRDCNKSVLFLALCSNQQTEIKTYKRLFQGLYGNERRHDDAVQKAREALMIPADIQPRWYFGSWSKKNKARKLSEYIHQASGEPSQANSS</sequence>
<dbReference type="OrthoDB" id="2759413at2759"/>
<evidence type="ECO:0000313" key="1">
    <source>
        <dbReference type="EMBL" id="OSD08268.1"/>
    </source>
</evidence>
<dbReference type="Proteomes" id="UP000193067">
    <property type="component" value="Unassembled WGS sequence"/>
</dbReference>
<dbReference type="EMBL" id="KZ084086">
    <property type="protein sequence ID" value="OSD08268.1"/>
    <property type="molecule type" value="Genomic_DNA"/>
</dbReference>
<protein>
    <submittedName>
        <fullName evidence="1">Uncharacterized protein</fullName>
    </submittedName>
</protein>
<evidence type="ECO:0000313" key="2">
    <source>
        <dbReference type="Proteomes" id="UP000193067"/>
    </source>
</evidence>
<proteinExistence type="predicted"/>
<keyword evidence="2" id="KW-1185">Reference proteome</keyword>
<reference evidence="1 2" key="1">
    <citation type="journal article" date="2015" name="Biotechnol. Biofuels">
        <title>Enhanced degradation of softwood versus hardwood by the white-rot fungus Pycnoporus coccineus.</title>
        <authorList>
            <person name="Couturier M."/>
            <person name="Navarro D."/>
            <person name="Chevret D."/>
            <person name="Henrissat B."/>
            <person name="Piumi F."/>
            <person name="Ruiz-Duenas F.J."/>
            <person name="Martinez A.T."/>
            <person name="Grigoriev I.V."/>
            <person name="Riley R."/>
            <person name="Lipzen A."/>
            <person name="Berrin J.G."/>
            <person name="Master E.R."/>
            <person name="Rosso M.N."/>
        </authorList>
    </citation>
    <scope>NUCLEOTIDE SEQUENCE [LARGE SCALE GENOMIC DNA]</scope>
    <source>
        <strain evidence="1 2">BRFM310</strain>
    </source>
</reference>
<dbReference type="AlphaFoldDB" id="A0A1Y2J4D1"/>
<name>A0A1Y2J4D1_TRAC3</name>
<accession>A0A1Y2J4D1</accession>
<gene>
    <name evidence="1" type="ORF">PYCCODRAFT_5915</name>
</gene>